<evidence type="ECO:0000313" key="2">
    <source>
        <dbReference type="EMBL" id="SJL02707.1"/>
    </source>
</evidence>
<name>A0A284R1W0_ARMOS</name>
<dbReference type="OrthoDB" id="2684236at2759"/>
<dbReference type="EMBL" id="FUEG01000003">
    <property type="protein sequence ID" value="SJL02707.1"/>
    <property type="molecule type" value="Genomic_DNA"/>
</dbReference>
<reference evidence="3" key="1">
    <citation type="journal article" date="2017" name="Nat. Ecol. Evol.">
        <title>Genome expansion and lineage-specific genetic innovations in the forest pathogenic fungi Armillaria.</title>
        <authorList>
            <person name="Sipos G."/>
            <person name="Prasanna A.N."/>
            <person name="Walter M.C."/>
            <person name="O'Connor E."/>
            <person name="Balint B."/>
            <person name="Krizsan K."/>
            <person name="Kiss B."/>
            <person name="Hess J."/>
            <person name="Varga T."/>
            <person name="Slot J."/>
            <person name="Riley R."/>
            <person name="Boka B."/>
            <person name="Rigling D."/>
            <person name="Barry K."/>
            <person name="Lee J."/>
            <person name="Mihaltcheva S."/>
            <person name="LaButti K."/>
            <person name="Lipzen A."/>
            <person name="Waldron R."/>
            <person name="Moloney N.M."/>
            <person name="Sperisen C."/>
            <person name="Kredics L."/>
            <person name="Vagvoelgyi C."/>
            <person name="Patrignani A."/>
            <person name="Fitzpatrick D."/>
            <person name="Nagy I."/>
            <person name="Doyle S."/>
            <person name="Anderson J.B."/>
            <person name="Grigoriev I.V."/>
            <person name="Gueldener U."/>
            <person name="Muensterkoetter M."/>
            <person name="Nagy L.G."/>
        </authorList>
    </citation>
    <scope>NUCLEOTIDE SEQUENCE [LARGE SCALE GENOMIC DNA]</scope>
    <source>
        <strain evidence="3">C18/9</strain>
    </source>
</reference>
<dbReference type="PANTHER" id="PTHR34365:SF7">
    <property type="entry name" value="GLYCINE-RICH DOMAIN-CONTAINING PROTEIN 1"/>
    <property type="match status" value="1"/>
</dbReference>
<dbReference type="AlphaFoldDB" id="A0A284R1W0"/>
<dbReference type="Proteomes" id="UP000219338">
    <property type="component" value="Unassembled WGS sequence"/>
</dbReference>
<accession>A0A284R1W0</accession>
<proteinExistence type="predicted"/>
<gene>
    <name evidence="2" type="ORF">ARMOST_06042</name>
</gene>
<evidence type="ECO:0000256" key="1">
    <source>
        <dbReference type="SAM" id="MobiDB-lite"/>
    </source>
</evidence>
<dbReference type="Pfam" id="PF07173">
    <property type="entry name" value="GRDP-like"/>
    <property type="match status" value="1"/>
</dbReference>
<keyword evidence="3" id="KW-1185">Reference proteome</keyword>
<organism evidence="2 3">
    <name type="scientific">Armillaria ostoyae</name>
    <name type="common">Armillaria root rot fungus</name>
    <dbReference type="NCBI Taxonomy" id="47428"/>
    <lineage>
        <taxon>Eukaryota</taxon>
        <taxon>Fungi</taxon>
        <taxon>Dikarya</taxon>
        <taxon>Basidiomycota</taxon>
        <taxon>Agaricomycotina</taxon>
        <taxon>Agaricomycetes</taxon>
        <taxon>Agaricomycetidae</taxon>
        <taxon>Agaricales</taxon>
        <taxon>Marasmiineae</taxon>
        <taxon>Physalacriaceae</taxon>
        <taxon>Armillaria</taxon>
    </lineage>
</organism>
<dbReference type="OMA" id="EVPWTTC"/>
<protein>
    <submittedName>
        <fullName evidence="2">Uncharacterized protein</fullName>
    </submittedName>
</protein>
<dbReference type="STRING" id="47428.A0A284R1W0"/>
<dbReference type="InterPro" id="IPR009836">
    <property type="entry name" value="GRDP-like"/>
</dbReference>
<sequence>MDIPPSYSAQPSNVAESDDAPPSYELPYPLFIGRRAIQTPFVTISQLKGHLCLLKHFASLKERVEGMDRSQYRDAPEDKERRWPWFVGLAVERFERWCKELTSADEMDFANQCLPPVDVIMVWHAYLLNPARYSEDSLRNEHIKILAGTGDWFQDLEQTCYTIDSPPSEARVQTWLQKTHVPYDPFESAIVLTDREIACPQCLTKVNVRLVHSNGTGYLQQDFMTICTVCWLTITKEKLAFHKLVKDLVGTNDVLAGTLHTPDNIENSRRAKVIKTGILEISPRAFPKGDAKTEEEWAVKIQKQRDYSMQQIQRAMGSRMRMYGGQVLSRIMSAYEDDKIFSLDLIGAVLRQGSFVDKMHKLGWTEPDFFSSSEDEVALKHCTARYHAFLDLMSSSPAGFFVPTLDIDLVWHTHQLMARQYSRDCLEYVRRFADHDDKVAENRLSRAFDITCRAWQDRFGIPYTHCGCPLPGDTIGQRLSRLVSIHKQSGPPSHLVPPRDRSDLLAATHPSDHNAVYSFIHQGQVDALRRARLEKRERRIRREAGKGMSRNRSVGHDPAFLVPVPLYFGYGAGCVATTGHVVGGGGGVGGCAAAVGSFHYCDFAMLLDSLLFGRALAVVELVVLDAVGEVAQLAVVLVLAAVGVVVVEEEEEEEEAAAVVADVGEVVGAVVVVEIRLSTVSTYDILLSG</sequence>
<dbReference type="PANTHER" id="PTHR34365">
    <property type="entry name" value="ENOLASE (DUF1399)"/>
    <property type="match status" value="1"/>
</dbReference>
<evidence type="ECO:0000313" key="3">
    <source>
        <dbReference type="Proteomes" id="UP000219338"/>
    </source>
</evidence>
<feature type="region of interest" description="Disordered" evidence="1">
    <location>
        <begin position="1"/>
        <end position="21"/>
    </location>
</feature>